<evidence type="ECO:0000256" key="3">
    <source>
        <dbReference type="ARBA" id="ARBA00022737"/>
    </source>
</evidence>
<name>A0AAD5REK9_PARTN</name>
<dbReference type="PROSITE" id="PS00022">
    <property type="entry name" value="EGF_1"/>
    <property type="match status" value="2"/>
</dbReference>
<evidence type="ECO:0000256" key="5">
    <source>
        <dbReference type="PROSITE-ProRule" id="PRU00076"/>
    </source>
</evidence>
<dbReference type="CDD" id="cd00054">
    <property type="entry name" value="EGF_CA"/>
    <property type="match status" value="1"/>
</dbReference>
<dbReference type="GO" id="GO:0045197">
    <property type="term" value="P:establishment or maintenance of epithelial cell apical/basal polarity"/>
    <property type="evidence" value="ECO:0007669"/>
    <property type="project" value="TreeGrafter"/>
</dbReference>
<evidence type="ECO:0000256" key="7">
    <source>
        <dbReference type="SAM" id="SignalP"/>
    </source>
</evidence>
<dbReference type="InterPro" id="IPR051022">
    <property type="entry name" value="Notch_Cell-Fate_Det"/>
</dbReference>
<keyword evidence="3" id="KW-0677">Repeat</keyword>
<keyword evidence="10" id="KW-1185">Reference proteome</keyword>
<dbReference type="PANTHER" id="PTHR24049">
    <property type="entry name" value="CRUMBS FAMILY MEMBER"/>
    <property type="match status" value="1"/>
</dbReference>
<feature type="compositionally biased region" description="Low complexity" evidence="6">
    <location>
        <begin position="476"/>
        <end position="494"/>
    </location>
</feature>
<evidence type="ECO:0000256" key="4">
    <source>
        <dbReference type="ARBA" id="ARBA00023157"/>
    </source>
</evidence>
<dbReference type="PROSITE" id="PS01186">
    <property type="entry name" value="EGF_2"/>
    <property type="match status" value="1"/>
</dbReference>
<accession>A0AAD5REK9</accession>
<dbReference type="PANTHER" id="PTHR24049:SF22">
    <property type="entry name" value="DROSOPHILA CRUMBS HOMOLOG"/>
    <property type="match status" value="1"/>
</dbReference>
<dbReference type="Proteomes" id="UP001196413">
    <property type="component" value="Unassembled WGS sequence"/>
</dbReference>
<dbReference type="PROSITE" id="PS50026">
    <property type="entry name" value="EGF_3"/>
    <property type="match status" value="3"/>
</dbReference>
<keyword evidence="4 5" id="KW-1015">Disulfide bond</keyword>
<keyword evidence="1 5" id="KW-0245">EGF-like domain</keyword>
<evidence type="ECO:0000313" key="10">
    <source>
        <dbReference type="Proteomes" id="UP001196413"/>
    </source>
</evidence>
<feature type="chain" id="PRO_5042286137" description="EGF-like domain-containing protein" evidence="7">
    <location>
        <begin position="17"/>
        <end position="562"/>
    </location>
</feature>
<feature type="signal peptide" evidence="7">
    <location>
        <begin position="1"/>
        <end position="16"/>
    </location>
</feature>
<gene>
    <name evidence="9" type="ORF">KIN20_037518</name>
</gene>
<dbReference type="Gene3D" id="2.10.25.10">
    <property type="entry name" value="Laminin"/>
    <property type="match status" value="2"/>
</dbReference>
<dbReference type="EMBL" id="JAHQIW010007485">
    <property type="protein sequence ID" value="KAJ1374757.1"/>
    <property type="molecule type" value="Genomic_DNA"/>
</dbReference>
<evidence type="ECO:0000259" key="8">
    <source>
        <dbReference type="PROSITE" id="PS50026"/>
    </source>
</evidence>
<dbReference type="GO" id="GO:0007157">
    <property type="term" value="P:heterophilic cell-cell adhesion via plasma membrane cell adhesion molecules"/>
    <property type="evidence" value="ECO:0007669"/>
    <property type="project" value="TreeGrafter"/>
</dbReference>
<evidence type="ECO:0000313" key="9">
    <source>
        <dbReference type="EMBL" id="KAJ1374757.1"/>
    </source>
</evidence>
<keyword evidence="2 7" id="KW-0732">Signal</keyword>
<evidence type="ECO:0000256" key="6">
    <source>
        <dbReference type="SAM" id="MobiDB-lite"/>
    </source>
</evidence>
<evidence type="ECO:0000256" key="1">
    <source>
        <dbReference type="ARBA" id="ARBA00022536"/>
    </source>
</evidence>
<evidence type="ECO:0000256" key="2">
    <source>
        <dbReference type="ARBA" id="ARBA00022729"/>
    </source>
</evidence>
<dbReference type="InterPro" id="IPR000742">
    <property type="entry name" value="EGF"/>
</dbReference>
<feature type="disulfide bond" evidence="5">
    <location>
        <begin position="235"/>
        <end position="244"/>
    </location>
</feature>
<dbReference type="SUPFAM" id="SSF57196">
    <property type="entry name" value="EGF/Laminin"/>
    <property type="match status" value="3"/>
</dbReference>
<organism evidence="9 10">
    <name type="scientific">Parelaphostrongylus tenuis</name>
    <name type="common">Meningeal worm</name>
    <dbReference type="NCBI Taxonomy" id="148309"/>
    <lineage>
        <taxon>Eukaryota</taxon>
        <taxon>Metazoa</taxon>
        <taxon>Ecdysozoa</taxon>
        <taxon>Nematoda</taxon>
        <taxon>Chromadorea</taxon>
        <taxon>Rhabditida</taxon>
        <taxon>Rhabditina</taxon>
        <taxon>Rhabditomorpha</taxon>
        <taxon>Strongyloidea</taxon>
        <taxon>Metastrongylidae</taxon>
        <taxon>Parelaphostrongylus</taxon>
    </lineage>
</organism>
<dbReference type="SMART" id="SM00181">
    <property type="entry name" value="EGF"/>
    <property type="match status" value="4"/>
</dbReference>
<feature type="domain" description="EGF-like" evidence="8">
    <location>
        <begin position="172"/>
        <end position="206"/>
    </location>
</feature>
<proteinExistence type="predicted"/>
<reference evidence="9" key="1">
    <citation type="submission" date="2021-06" db="EMBL/GenBank/DDBJ databases">
        <title>Parelaphostrongylus tenuis whole genome reference sequence.</title>
        <authorList>
            <person name="Garwood T.J."/>
            <person name="Larsen P.A."/>
            <person name="Fountain-Jones N.M."/>
            <person name="Garbe J.R."/>
            <person name="Macchietto M.G."/>
            <person name="Kania S.A."/>
            <person name="Gerhold R.W."/>
            <person name="Richards J.E."/>
            <person name="Wolf T.M."/>
        </authorList>
    </citation>
    <scope>NUCLEOTIDE SEQUENCE</scope>
    <source>
        <strain evidence="9">MNPRO001-30</strain>
        <tissue evidence="9">Meninges</tissue>
    </source>
</reference>
<dbReference type="GO" id="GO:0005886">
    <property type="term" value="C:plasma membrane"/>
    <property type="evidence" value="ECO:0007669"/>
    <property type="project" value="TreeGrafter"/>
</dbReference>
<feature type="domain" description="EGF-like" evidence="8">
    <location>
        <begin position="247"/>
        <end position="281"/>
    </location>
</feature>
<feature type="region of interest" description="Disordered" evidence="6">
    <location>
        <begin position="474"/>
        <end position="494"/>
    </location>
</feature>
<protein>
    <recommendedName>
        <fullName evidence="8">EGF-like domain-containing protein</fullName>
    </recommendedName>
</protein>
<dbReference type="AlphaFoldDB" id="A0AAD5REK9"/>
<sequence length="562" mass="61451">MNSLLTTAALLPLVFCQLDDDTSLHFSDIQHGRLLWIIENISLPWIGSYEFLRSQVTSQTILLTVVDSSTGQTLGECSEISNEATRWTLFQWILKSDDRGPVCIRDLRVHDERSTGCPPHLIGNSFKSQFFNCSCPFEVDNEDFVSNDPQFPLFELAGTQAPSQTSPLSLSTLRPCDNFECLNNGSCVINERGSAECLCQNGFIGIACEVDLCSRLLCRNDGQCRVNGGEAYCECPPTFTGVLCETVIATCDPPCMNGKCVMENEMTRCECDRGFIGTICNFVDVCLKDAVCGMFGLHAKCVVDESSFITTSSMIYNATYKCECPHPISREFVDCLSLHLPTTVSQSVSSASPSGMMSTAEMVDITSPMSNADTTILQHEISDSVLVTTISSLSSERKWDSHSSSISMGPTVFAPTSTNTPKFSTISDSEFFNTVSVNTTDVTQSSIISSIHPNTQSVLPVRLETLPEGFRTTGYSPTFATSTTESPSEATSSMSTSGYRSFLTTFTVHSTDGTTSASPHFPAFVTPQSTVPFWMTATVHSSESHIEREEENNRNGLRWIPA</sequence>
<feature type="domain" description="EGF-like" evidence="8">
    <location>
        <begin position="209"/>
        <end position="245"/>
    </location>
</feature>
<dbReference type="GO" id="GO:0032991">
    <property type="term" value="C:protein-containing complex"/>
    <property type="evidence" value="ECO:0007669"/>
    <property type="project" value="TreeGrafter"/>
</dbReference>
<feature type="disulfide bond" evidence="5">
    <location>
        <begin position="271"/>
        <end position="280"/>
    </location>
</feature>
<comment type="caution">
    <text evidence="5">Lacks conserved residue(s) required for the propagation of feature annotation.</text>
</comment>
<comment type="caution">
    <text evidence="9">The sequence shown here is derived from an EMBL/GenBank/DDBJ whole genome shotgun (WGS) entry which is preliminary data.</text>
</comment>